<dbReference type="InterPro" id="IPR018114">
    <property type="entry name" value="TRYPSIN_HIS"/>
</dbReference>
<feature type="chain" id="PRO_5044783529" description="Peptidase S1 domain-containing protein" evidence="3">
    <location>
        <begin position="17"/>
        <end position="276"/>
    </location>
</feature>
<evidence type="ECO:0000256" key="1">
    <source>
        <dbReference type="ARBA" id="ARBA00023157"/>
    </source>
</evidence>
<dbReference type="GO" id="GO:0008236">
    <property type="term" value="F:serine-type peptidase activity"/>
    <property type="evidence" value="ECO:0007669"/>
    <property type="project" value="UniProtKB-KW"/>
</dbReference>
<evidence type="ECO:0000313" key="6">
    <source>
        <dbReference type="Proteomes" id="UP001627154"/>
    </source>
</evidence>
<evidence type="ECO:0000313" key="5">
    <source>
        <dbReference type="EMBL" id="KAL3386272.1"/>
    </source>
</evidence>
<dbReference type="CDD" id="cd00190">
    <property type="entry name" value="Tryp_SPc"/>
    <property type="match status" value="1"/>
</dbReference>
<sequence>MLLYFILVLSTILTASIFDASVLPVEEDDDVVSRVTQGVKAADGQFPHKVQLWRKKRFLCGGSIIHKRYILTAAHCLYDFTNDTQSMRIIVGTNKLIDENATVYKPEAFILHEKYTPKLLDVKKNKTLQHNDIALIRLTQDIEFKDKVKPIELATTDNYYNEGNKLIITGWGRRGSNIPNLPNDMLMAMAKVYNFKDCVTTWNRVTRIDEGMFCYRGPKKESSCNGDSGGPVINVQHNRLVGIVKGSYLCGEDKYPSLLMKVSYYVPWIKKNMIED</sequence>
<keyword evidence="2" id="KW-0720">Serine protease</keyword>
<dbReference type="PANTHER" id="PTHR24250">
    <property type="entry name" value="CHYMOTRYPSIN-RELATED"/>
    <property type="match status" value="1"/>
</dbReference>
<dbReference type="SUPFAM" id="SSF50494">
    <property type="entry name" value="Trypsin-like serine proteases"/>
    <property type="match status" value="1"/>
</dbReference>
<dbReference type="PANTHER" id="PTHR24250:SF27">
    <property type="entry name" value="ELASTASE 2 LIKE"/>
    <property type="match status" value="1"/>
</dbReference>
<dbReference type="SMART" id="SM00020">
    <property type="entry name" value="Tryp_SPc"/>
    <property type="match status" value="1"/>
</dbReference>
<dbReference type="Pfam" id="PF00089">
    <property type="entry name" value="Trypsin"/>
    <property type="match status" value="1"/>
</dbReference>
<dbReference type="InterPro" id="IPR001254">
    <property type="entry name" value="Trypsin_dom"/>
</dbReference>
<evidence type="ECO:0000259" key="4">
    <source>
        <dbReference type="PROSITE" id="PS50240"/>
    </source>
</evidence>
<keyword evidence="2" id="KW-0645">Protease</keyword>
<keyword evidence="6" id="KW-1185">Reference proteome</keyword>
<organism evidence="5 6">
    <name type="scientific">Trichogramma kaykai</name>
    <dbReference type="NCBI Taxonomy" id="54128"/>
    <lineage>
        <taxon>Eukaryota</taxon>
        <taxon>Metazoa</taxon>
        <taxon>Ecdysozoa</taxon>
        <taxon>Arthropoda</taxon>
        <taxon>Hexapoda</taxon>
        <taxon>Insecta</taxon>
        <taxon>Pterygota</taxon>
        <taxon>Neoptera</taxon>
        <taxon>Endopterygota</taxon>
        <taxon>Hymenoptera</taxon>
        <taxon>Apocrita</taxon>
        <taxon>Proctotrupomorpha</taxon>
        <taxon>Chalcidoidea</taxon>
        <taxon>Trichogrammatidae</taxon>
        <taxon>Trichogramma</taxon>
    </lineage>
</organism>
<keyword evidence="1" id="KW-1015">Disulfide bond</keyword>
<feature type="signal peptide" evidence="3">
    <location>
        <begin position="1"/>
        <end position="16"/>
    </location>
</feature>
<dbReference type="FunFam" id="2.40.10.10:FF:000068">
    <property type="entry name" value="transmembrane protease serine 2"/>
    <property type="match status" value="1"/>
</dbReference>
<dbReference type="Gene3D" id="2.40.10.10">
    <property type="entry name" value="Trypsin-like serine proteases"/>
    <property type="match status" value="1"/>
</dbReference>
<reference evidence="5 6" key="1">
    <citation type="journal article" date="2024" name="bioRxiv">
        <title>A reference genome for Trichogramma kaykai: A tiny desert-dwelling parasitoid wasp with competing sex-ratio distorters.</title>
        <authorList>
            <person name="Culotta J."/>
            <person name="Lindsey A.R."/>
        </authorList>
    </citation>
    <scope>NUCLEOTIDE SEQUENCE [LARGE SCALE GENOMIC DNA]</scope>
    <source>
        <strain evidence="5 6">KSX58</strain>
    </source>
</reference>
<dbReference type="Proteomes" id="UP001627154">
    <property type="component" value="Unassembled WGS sequence"/>
</dbReference>
<keyword evidence="2" id="KW-0378">Hydrolase</keyword>
<dbReference type="AlphaFoldDB" id="A0ABD2VZR7"/>
<dbReference type="InterPro" id="IPR043504">
    <property type="entry name" value="Peptidase_S1_PA_chymotrypsin"/>
</dbReference>
<gene>
    <name evidence="5" type="ORF">TKK_018150</name>
</gene>
<dbReference type="InterPro" id="IPR001314">
    <property type="entry name" value="Peptidase_S1A"/>
</dbReference>
<dbReference type="PROSITE" id="PS00134">
    <property type="entry name" value="TRYPSIN_HIS"/>
    <property type="match status" value="1"/>
</dbReference>
<protein>
    <recommendedName>
        <fullName evidence="4">Peptidase S1 domain-containing protein</fullName>
    </recommendedName>
</protein>
<dbReference type="PROSITE" id="PS00135">
    <property type="entry name" value="TRYPSIN_SER"/>
    <property type="match status" value="1"/>
</dbReference>
<dbReference type="GO" id="GO:0006508">
    <property type="term" value="P:proteolysis"/>
    <property type="evidence" value="ECO:0007669"/>
    <property type="project" value="UniProtKB-KW"/>
</dbReference>
<dbReference type="EMBL" id="JBJJXI010000147">
    <property type="protein sequence ID" value="KAL3386272.1"/>
    <property type="molecule type" value="Genomic_DNA"/>
</dbReference>
<dbReference type="PRINTS" id="PR00722">
    <property type="entry name" value="CHYMOTRYPSIN"/>
</dbReference>
<dbReference type="InterPro" id="IPR009003">
    <property type="entry name" value="Peptidase_S1_PA"/>
</dbReference>
<dbReference type="PROSITE" id="PS50240">
    <property type="entry name" value="TRYPSIN_DOM"/>
    <property type="match status" value="1"/>
</dbReference>
<comment type="caution">
    <text evidence="5">The sequence shown here is derived from an EMBL/GenBank/DDBJ whole genome shotgun (WGS) entry which is preliminary data.</text>
</comment>
<keyword evidence="3" id="KW-0732">Signal</keyword>
<evidence type="ECO:0000256" key="3">
    <source>
        <dbReference type="SAM" id="SignalP"/>
    </source>
</evidence>
<dbReference type="InterPro" id="IPR033116">
    <property type="entry name" value="TRYPSIN_SER"/>
</dbReference>
<proteinExistence type="predicted"/>
<evidence type="ECO:0000256" key="2">
    <source>
        <dbReference type="RuleBase" id="RU363034"/>
    </source>
</evidence>
<accession>A0ABD2VZR7</accession>
<name>A0ABD2VZR7_9HYME</name>
<feature type="domain" description="Peptidase S1" evidence="4">
    <location>
        <begin position="35"/>
        <end position="274"/>
    </location>
</feature>